<evidence type="ECO:0000313" key="2">
    <source>
        <dbReference type="Proteomes" id="UP000783213"/>
    </source>
</evidence>
<dbReference type="EMBL" id="RCSX01000004">
    <property type="protein sequence ID" value="KAF7936231.1"/>
    <property type="molecule type" value="Genomic_DNA"/>
</dbReference>
<dbReference type="GeneID" id="62229224"/>
<name>A0ABQ7IX84_9HELO</name>
<dbReference type="RefSeq" id="XP_038813809.1">
    <property type="nucleotide sequence ID" value="XM_038950070.1"/>
</dbReference>
<reference evidence="1 2" key="1">
    <citation type="journal article" date="2020" name="Genome Biol. Evol.">
        <title>Comparative genomics of Sclerotiniaceae.</title>
        <authorList>
            <person name="Valero Jimenez C.A."/>
            <person name="Steentjes M."/>
            <person name="Scholten O.E."/>
            <person name="Van Kan J.A.L."/>
        </authorList>
    </citation>
    <scope>NUCLEOTIDE SEQUENCE [LARGE SCALE GENOMIC DNA]</scope>
    <source>
        <strain evidence="1 2">B1</strain>
    </source>
</reference>
<keyword evidence="2" id="KW-1185">Reference proteome</keyword>
<gene>
    <name evidence="1" type="ORF">EAE98_002450</name>
</gene>
<sequence length="65" mass="7093">MANLLPYSYTAMSHITSTNPQSSNCPAVTTNVTHKQRPRLQLMFPNDYTLPTAISGDQPCGIAIL</sequence>
<comment type="caution">
    <text evidence="1">The sequence shown here is derived from an EMBL/GenBank/DDBJ whole genome shotgun (WGS) entry which is preliminary data.</text>
</comment>
<protein>
    <submittedName>
        <fullName evidence="1">Uncharacterized protein</fullName>
    </submittedName>
</protein>
<evidence type="ECO:0000313" key="1">
    <source>
        <dbReference type="EMBL" id="KAF7936231.1"/>
    </source>
</evidence>
<proteinExistence type="predicted"/>
<dbReference type="Proteomes" id="UP000783213">
    <property type="component" value="Unassembled WGS sequence"/>
</dbReference>
<organism evidence="1 2">
    <name type="scientific">Botrytis deweyae</name>
    <dbReference type="NCBI Taxonomy" id="2478750"/>
    <lineage>
        <taxon>Eukaryota</taxon>
        <taxon>Fungi</taxon>
        <taxon>Dikarya</taxon>
        <taxon>Ascomycota</taxon>
        <taxon>Pezizomycotina</taxon>
        <taxon>Leotiomycetes</taxon>
        <taxon>Helotiales</taxon>
        <taxon>Sclerotiniaceae</taxon>
        <taxon>Botrytis</taxon>
    </lineage>
</organism>
<accession>A0ABQ7IX84</accession>